<proteinExistence type="inferred from homology"/>
<dbReference type="PANTHER" id="PTHR30100:SF1">
    <property type="entry name" value="PHOSPHATE ACYLTRANSFERASE"/>
    <property type="match status" value="1"/>
</dbReference>
<dbReference type="Pfam" id="PF02504">
    <property type="entry name" value="FA_synthesis"/>
    <property type="match status" value="1"/>
</dbReference>
<dbReference type="GO" id="GO:0008654">
    <property type="term" value="P:phospholipid biosynthetic process"/>
    <property type="evidence" value="ECO:0007669"/>
    <property type="project" value="UniProtKB-KW"/>
</dbReference>
<dbReference type="PANTHER" id="PTHR30100">
    <property type="entry name" value="FATTY ACID/PHOSPHOLIPID SYNTHESIS PROTEIN PLSX"/>
    <property type="match status" value="1"/>
</dbReference>
<keyword evidence="6 10" id="KW-0594">Phospholipid biosynthesis</keyword>
<evidence type="ECO:0000256" key="7">
    <source>
        <dbReference type="ARBA" id="ARBA00023264"/>
    </source>
</evidence>
<dbReference type="PIRSF" id="PIRSF002465">
    <property type="entry name" value="Phsphlp_syn_PlsX"/>
    <property type="match status" value="1"/>
</dbReference>
<evidence type="ECO:0000256" key="8">
    <source>
        <dbReference type="ARBA" id="ARBA00024069"/>
    </source>
</evidence>
<dbReference type="Proteomes" id="UP001155057">
    <property type="component" value="Unassembled WGS sequence"/>
</dbReference>
<keyword evidence="5 10" id="KW-0443">Lipid metabolism</keyword>
<evidence type="ECO:0000313" key="16">
    <source>
        <dbReference type="Proteomes" id="UP001155027"/>
    </source>
</evidence>
<keyword evidence="11" id="KW-0012">Acyltransferase</keyword>
<evidence type="ECO:0000313" key="15">
    <source>
        <dbReference type="EMBL" id="MCS4156983.1"/>
    </source>
</evidence>
<dbReference type="EMBL" id="JANTZM010000003">
    <property type="protein sequence ID" value="MCS4156983.1"/>
    <property type="molecule type" value="Genomic_DNA"/>
</dbReference>
<dbReference type="EMBL" id="JANUAE010000007">
    <property type="protein sequence ID" value="MCS3710552.1"/>
    <property type="molecule type" value="Genomic_DNA"/>
</dbReference>
<evidence type="ECO:0000256" key="6">
    <source>
        <dbReference type="ARBA" id="ARBA00023209"/>
    </source>
</evidence>
<evidence type="ECO:0000313" key="12">
    <source>
        <dbReference type="EMBL" id="MCS3710552.1"/>
    </source>
</evidence>
<evidence type="ECO:0000313" key="11">
    <source>
        <dbReference type="EMBL" id="MCS3678371.1"/>
    </source>
</evidence>
<dbReference type="Proteomes" id="UP001155010">
    <property type="component" value="Unassembled WGS sequence"/>
</dbReference>
<dbReference type="Proteomes" id="UP001155110">
    <property type="component" value="Unassembled WGS sequence"/>
</dbReference>
<dbReference type="Gene3D" id="3.40.718.10">
    <property type="entry name" value="Isopropylmalate Dehydrogenase"/>
    <property type="match status" value="1"/>
</dbReference>
<keyword evidence="7 10" id="KW-1208">Phospholipid metabolism</keyword>
<dbReference type="HAMAP" id="MF_00019">
    <property type="entry name" value="PlsX"/>
    <property type="match status" value="1"/>
</dbReference>
<dbReference type="RefSeq" id="WP_011402829.1">
    <property type="nucleotide sequence ID" value="NZ_CALTRY010000012.1"/>
</dbReference>
<protein>
    <recommendedName>
        <fullName evidence="8 10">Phosphate acyltransferase</fullName>
        <ecNumber evidence="8 10">2.3.1.274</ecNumber>
    </recommendedName>
    <alternativeName>
        <fullName evidence="10">Acyl-ACP phosphotransacylase</fullName>
    </alternativeName>
    <alternativeName>
        <fullName evidence="10">Acyl-[acyl-carrier-protein]--phosphate acyltransferase</fullName>
    </alternativeName>
    <alternativeName>
        <fullName evidence="10">Phosphate-acyl-ACP acyltransferase</fullName>
    </alternativeName>
</protein>
<accession>A0A840EEX6</accession>
<comment type="caution">
    <text evidence="11">The sequence shown here is derived from an EMBL/GenBank/DDBJ whole genome shotgun (WGS) entry which is preliminary data.</text>
</comment>
<dbReference type="NCBIfam" id="TIGR00182">
    <property type="entry name" value="plsX"/>
    <property type="match status" value="1"/>
</dbReference>
<dbReference type="InterPro" id="IPR012281">
    <property type="entry name" value="Phospholipid_synth_PlsX-like"/>
</dbReference>
<evidence type="ECO:0000256" key="9">
    <source>
        <dbReference type="ARBA" id="ARBA00046608"/>
    </source>
</evidence>
<dbReference type="EMBL" id="JANUBF010000012">
    <property type="protein sequence ID" value="MCS4036974.1"/>
    <property type="molecule type" value="Genomic_DNA"/>
</dbReference>
<dbReference type="EMBL" id="JANUBB010000005">
    <property type="protein sequence ID" value="MCS3951506.1"/>
    <property type="molecule type" value="Genomic_DNA"/>
</dbReference>
<dbReference type="GO" id="GO:0005737">
    <property type="term" value="C:cytoplasm"/>
    <property type="evidence" value="ECO:0007669"/>
    <property type="project" value="UniProtKB-SubCell"/>
</dbReference>
<reference evidence="11" key="1">
    <citation type="submission" date="2022-08" db="EMBL/GenBank/DDBJ databases">
        <title>Genomic Encyclopedia of Type Strains, Phase V (KMG-V): Genome sequencing to study the core and pangenomes of soil and plant-associated prokaryotes.</title>
        <authorList>
            <person name="Whitman W."/>
        </authorList>
    </citation>
    <scope>NUCLEOTIDE SEQUENCE</scope>
    <source>
        <strain evidence="11">0</strain>
        <strain evidence="13">SP2017</strain>
        <strain evidence="15">SP3002</strain>
        <strain evidence="14">SP3012</strain>
        <strain evidence="12">SP3049</strain>
    </source>
</reference>
<dbReference type="GO" id="GO:0006633">
    <property type="term" value="P:fatty acid biosynthetic process"/>
    <property type="evidence" value="ECO:0007669"/>
    <property type="project" value="UniProtKB-UniRule"/>
</dbReference>
<keyword evidence="4 10" id="KW-0808">Transferase</keyword>
<evidence type="ECO:0000256" key="5">
    <source>
        <dbReference type="ARBA" id="ARBA00023098"/>
    </source>
</evidence>
<dbReference type="EMBL" id="JANUAU010000007">
    <property type="protein sequence ID" value="MCS3678371.1"/>
    <property type="molecule type" value="Genomic_DNA"/>
</dbReference>
<evidence type="ECO:0000256" key="4">
    <source>
        <dbReference type="ARBA" id="ARBA00022679"/>
    </source>
</evidence>
<evidence type="ECO:0000313" key="13">
    <source>
        <dbReference type="EMBL" id="MCS3951506.1"/>
    </source>
</evidence>
<gene>
    <name evidence="10" type="primary">plsX</name>
    <name evidence="12" type="ORF">GGP61_002165</name>
    <name evidence="11" type="ORF">GGP71_002302</name>
    <name evidence="13" type="ORF">GGP83_001451</name>
    <name evidence="15" type="ORF">GGP99_000925</name>
    <name evidence="14" type="ORF">GGQ01_002046</name>
</gene>
<dbReference type="EC" id="2.3.1.274" evidence="8 10"/>
<dbReference type="SMR" id="A0A840EEX6"/>
<keyword evidence="2 10" id="KW-0963">Cytoplasm</keyword>
<evidence type="ECO:0000256" key="1">
    <source>
        <dbReference type="ARBA" id="ARBA00001232"/>
    </source>
</evidence>
<dbReference type="InterPro" id="IPR003664">
    <property type="entry name" value="FA_synthesis"/>
</dbReference>
<evidence type="ECO:0000313" key="14">
    <source>
        <dbReference type="EMBL" id="MCS4036974.1"/>
    </source>
</evidence>
<evidence type="ECO:0000256" key="3">
    <source>
        <dbReference type="ARBA" id="ARBA00022516"/>
    </source>
</evidence>
<dbReference type="Proteomes" id="UP001155040">
    <property type="component" value="Unassembled WGS sequence"/>
</dbReference>
<name>A0A840EEX6_9BACT</name>
<comment type="function">
    <text evidence="10">Catalyzes the reversible formation of acyl-phosphate (acyl-PO(4)) from acyl-[acyl-carrier-protein] (acyl-ACP). This enzyme utilizes acyl-ACP as fatty acyl donor, but not acyl-CoA.</text>
</comment>
<evidence type="ECO:0000256" key="2">
    <source>
        <dbReference type="ARBA" id="ARBA00022490"/>
    </source>
</evidence>
<keyword evidence="3 10" id="KW-0444">Lipid biosynthesis</keyword>
<comment type="similarity">
    <text evidence="10">Belongs to the PlsX family.</text>
</comment>
<comment type="subcellular location">
    <subcellularLocation>
        <location evidence="10">Cytoplasm</location>
    </subcellularLocation>
    <text evidence="10">Associated with the membrane possibly through PlsY.</text>
</comment>
<comment type="catalytic activity">
    <reaction evidence="1 10">
        <text>a fatty acyl-[ACP] + phosphate = an acyl phosphate + holo-[ACP]</text>
        <dbReference type="Rhea" id="RHEA:42292"/>
        <dbReference type="Rhea" id="RHEA-COMP:9685"/>
        <dbReference type="Rhea" id="RHEA-COMP:14125"/>
        <dbReference type="ChEBI" id="CHEBI:43474"/>
        <dbReference type="ChEBI" id="CHEBI:59918"/>
        <dbReference type="ChEBI" id="CHEBI:64479"/>
        <dbReference type="ChEBI" id="CHEBI:138651"/>
        <dbReference type="EC" id="2.3.1.274"/>
    </reaction>
</comment>
<comment type="pathway">
    <text evidence="10">Lipid metabolism; phospholipid metabolism.</text>
</comment>
<dbReference type="Proteomes" id="UP001155027">
    <property type="component" value="Unassembled WGS sequence"/>
</dbReference>
<dbReference type="AlphaFoldDB" id="A0A840EEX6"/>
<dbReference type="SUPFAM" id="SSF53659">
    <property type="entry name" value="Isocitrate/Isopropylmalate dehydrogenase-like"/>
    <property type="match status" value="1"/>
</dbReference>
<dbReference type="GO" id="GO:0043811">
    <property type="term" value="F:phosphate:acyl-[acyl carrier protein] acyltransferase activity"/>
    <property type="evidence" value="ECO:0007669"/>
    <property type="project" value="UniProtKB-UniRule"/>
</dbReference>
<comment type="subunit">
    <text evidence="9 10">Homodimer. Probably interacts with PlsY.</text>
</comment>
<sequence length="338" mass="35444">MAASRIAVDAMGGDNAPEAVVEGAIQALHQTEGELSVLLVGPEEQLHGLLASRPEAPEERLRIVDAPEAIGMGETPSTAVKQKPNSSIHQGLAAHHDDHADAFVSAGNTGAIMAASMFILQRIPGVERPSIAGFFPTLKGSSVVLDIGSNVDCKPAHLLQFARMGTVYARQVLKTDPPSVGLLNIGEEPGKGNEQVKAAHELLRDADDVHFVGNVEGGDLLFYAADIIICDGFVGNALLKFGESMSTVLSDMCQQEMERQGLAPDEQKLVAGVLDEVREGFDPEALGGAPLLGVNGNVLVGHGRSTADVIAQMIHSARTIATENVAHALEEAFQSSSA</sequence>
<organism evidence="11 16">
    <name type="scientific">Salinibacter ruber</name>
    <dbReference type="NCBI Taxonomy" id="146919"/>
    <lineage>
        <taxon>Bacteria</taxon>
        <taxon>Pseudomonadati</taxon>
        <taxon>Rhodothermota</taxon>
        <taxon>Rhodothermia</taxon>
        <taxon>Rhodothermales</taxon>
        <taxon>Salinibacteraceae</taxon>
        <taxon>Salinibacter</taxon>
    </lineage>
</organism>
<evidence type="ECO:0000256" key="10">
    <source>
        <dbReference type="HAMAP-Rule" id="MF_00019"/>
    </source>
</evidence>